<reference evidence="1 2" key="1">
    <citation type="journal article" date="2010" name="Nature">
        <title>Genome sequence of the palaeopolyploid soybean.</title>
        <authorList>
            <person name="Schmutz J."/>
            <person name="Cannon S.B."/>
            <person name="Schlueter J."/>
            <person name="Ma J."/>
            <person name="Mitros T."/>
            <person name="Nelson W."/>
            <person name="Hyten D.L."/>
            <person name="Song Q."/>
            <person name="Thelen J.J."/>
            <person name="Cheng J."/>
            <person name="Xu D."/>
            <person name="Hellsten U."/>
            <person name="May G.D."/>
            <person name="Yu Y."/>
            <person name="Sakurai T."/>
            <person name="Umezawa T."/>
            <person name="Bhattacharyya M.K."/>
            <person name="Sandhu D."/>
            <person name="Valliyodan B."/>
            <person name="Lindquist E."/>
            <person name="Peto M."/>
            <person name="Grant D."/>
            <person name="Shu S."/>
            <person name="Goodstein D."/>
            <person name="Barry K."/>
            <person name="Futrell-Griggs M."/>
            <person name="Abernathy B."/>
            <person name="Du J."/>
            <person name="Tian Z."/>
            <person name="Zhu L."/>
            <person name="Gill N."/>
            <person name="Joshi T."/>
            <person name="Libault M."/>
            <person name="Sethuraman A."/>
            <person name="Zhang X.-C."/>
            <person name="Shinozaki K."/>
            <person name="Nguyen H.T."/>
            <person name="Wing R.A."/>
            <person name="Cregan P."/>
            <person name="Specht J."/>
            <person name="Grimwood J."/>
            <person name="Rokhsar D."/>
            <person name="Stacey G."/>
            <person name="Shoemaker R.C."/>
            <person name="Jackson S.A."/>
        </authorList>
    </citation>
    <scope>NUCLEOTIDE SEQUENCE [LARGE SCALE GENOMIC DNA]</scope>
    <source>
        <strain evidence="2">cv. Williams 82</strain>
        <tissue evidence="1">Callus</tissue>
    </source>
</reference>
<protein>
    <submittedName>
        <fullName evidence="1 2">Uncharacterized protein</fullName>
    </submittedName>
</protein>
<dbReference type="Gramene" id="KRH39883">
    <property type="protein sequence ID" value="KRH39883"/>
    <property type="gene ID" value="GLYMA_09G225800"/>
</dbReference>
<dbReference type="Proteomes" id="UP000008827">
    <property type="component" value="Chromosome 9"/>
</dbReference>
<reference evidence="2" key="2">
    <citation type="submission" date="2018-02" db="UniProtKB">
        <authorList>
            <consortium name="EnsemblPlants"/>
        </authorList>
    </citation>
    <scope>IDENTIFICATION</scope>
    <source>
        <strain evidence="2">Williams 82</strain>
    </source>
</reference>
<evidence type="ECO:0000313" key="1">
    <source>
        <dbReference type="EMBL" id="KRH39883.1"/>
    </source>
</evidence>
<dbReference type="AlphaFoldDB" id="A0A0R0IJE9"/>
<evidence type="ECO:0000313" key="2">
    <source>
        <dbReference type="EnsemblPlants" id="KRH39883"/>
    </source>
</evidence>
<keyword evidence="3" id="KW-1185">Reference proteome</keyword>
<dbReference type="InParanoid" id="A0A0R0IJE9"/>
<sequence length="76" mass="8663">MEVSILDQIKKYYFLIVLLVARSLHHSTSSPSLFQFQCSSLFVALSPTIPPSSLPLMLEKKNITKVLEDAKRRTKQ</sequence>
<reference evidence="1" key="3">
    <citation type="submission" date="2018-07" db="EMBL/GenBank/DDBJ databases">
        <title>WGS assembly of Glycine max.</title>
        <authorList>
            <person name="Schmutz J."/>
            <person name="Cannon S."/>
            <person name="Schlueter J."/>
            <person name="Ma J."/>
            <person name="Mitros T."/>
            <person name="Nelson W."/>
            <person name="Hyten D."/>
            <person name="Song Q."/>
            <person name="Thelen J."/>
            <person name="Cheng J."/>
            <person name="Xu D."/>
            <person name="Hellsten U."/>
            <person name="May G."/>
            <person name="Yu Y."/>
            <person name="Sakurai T."/>
            <person name="Umezawa T."/>
            <person name="Bhattacharyya M."/>
            <person name="Sandhu D."/>
            <person name="Valliyodan B."/>
            <person name="Lindquist E."/>
            <person name="Peto M."/>
            <person name="Grant D."/>
            <person name="Shu S."/>
            <person name="Goodstein D."/>
            <person name="Barry K."/>
            <person name="Futrell-Griggs M."/>
            <person name="Abernathy B."/>
            <person name="Du J."/>
            <person name="Tian Z."/>
            <person name="Zhu L."/>
            <person name="Gill N."/>
            <person name="Joshi T."/>
            <person name="Libault M."/>
            <person name="Sethuraman A."/>
            <person name="Zhang X."/>
            <person name="Shinozaki K."/>
            <person name="Nguyen H."/>
            <person name="Wing R."/>
            <person name="Cregan P."/>
            <person name="Specht J."/>
            <person name="Grimwood J."/>
            <person name="Rokhsar D."/>
            <person name="Stacey G."/>
            <person name="Shoemaker R."/>
            <person name="Jackson S."/>
        </authorList>
    </citation>
    <scope>NUCLEOTIDE SEQUENCE</scope>
    <source>
        <tissue evidence="1">Callus</tissue>
    </source>
</reference>
<proteinExistence type="predicted"/>
<organism evidence="1">
    <name type="scientific">Glycine max</name>
    <name type="common">Soybean</name>
    <name type="synonym">Glycine hispida</name>
    <dbReference type="NCBI Taxonomy" id="3847"/>
    <lineage>
        <taxon>Eukaryota</taxon>
        <taxon>Viridiplantae</taxon>
        <taxon>Streptophyta</taxon>
        <taxon>Embryophyta</taxon>
        <taxon>Tracheophyta</taxon>
        <taxon>Spermatophyta</taxon>
        <taxon>Magnoliopsida</taxon>
        <taxon>eudicotyledons</taxon>
        <taxon>Gunneridae</taxon>
        <taxon>Pentapetalae</taxon>
        <taxon>rosids</taxon>
        <taxon>fabids</taxon>
        <taxon>Fabales</taxon>
        <taxon>Fabaceae</taxon>
        <taxon>Papilionoideae</taxon>
        <taxon>50 kb inversion clade</taxon>
        <taxon>NPAAA clade</taxon>
        <taxon>indigoferoid/millettioid clade</taxon>
        <taxon>Phaseoleae</taxon>
        <taxon>Glycine</taxon>
        <taxon>Glycine subgen. Soja</taxon>
    </lineage>
</organism>
<name>A0A0R0IJE9_SOYBN</name>
<dbReference type="EnsemblPlants" id="KRH39883">
    <property type="protein sequence ID" value="KRH39883"/>
    <property type="gene ID" value="GLYMA_09G225800"/>
</dbReference>
<evidence type="ECO:0000313" key="3">
    <source>
        <dbReference type="Proteomes" id="UP000008827"/>
    </source>
</evidence>
<accession>A0A0R0IJE9</accession>
<dbReference type="EMBL" id="CM000842">
    <property type="protein sequence ID" value="KRH39883.1"/>
    <property type="molecule type" value="Genomic_DNA"/>
</dbReference>
<gene>
    <name evidence="1" type="ORF">GLYMA_09G225800</name>
</gene>